<sequence>MENQTQLLREKHPFNLYPEMQADEFALLLGDMEKNGYDETKPVILYESKILDGWHRYKAAKETNKQAKYESFKGSELEALNYTMRSNFRRNLNASQRAAIATEYLPLLEMASKQRSIQNLKNQDSSEKGNVDSSVQGRSAQIAADLMGTNSKYVNEAAKLKNSDPKEFNKVKAGTKSLSRVKLEKEGKRLPKVPTGGNKLYKKVSESSNRNSPSPPSTPWKGPLSDAIAKHLDISSEFSESLESYMFRPGSDFLKAWTEYKEAMRKLRTWCVDKAGQCVHCKGTTEIFVDLHGDPLPENLGGFPVSCPYCMDGLAGEV</sequence>
<feature type="region of interest" description="Disordered" evidence="1">
    <location>
        <begin position="116"/>
        <end position="137"/>
    </location>
</feature>
<dbReference type="InterPro" id="IPR036086">
    <property type="entry name" value="ParB/Sulfiredoxin_sf"/>
</dbReference>
<organism evidence="2 5">
    <name type="scientific">Leptospira adleri</name>
    <dbReference type="NCBI Taxonomy" id="2023186"/>
    <lineage>
        <taxon>Bacteria</taxon>
        <taxon>Pseudomonadati</taxon>
        <taxon>Spirochaetota</taxon>
        <taxon>Spirochaetia</taxon>
        <taxon>Leptospirales</taxon>
        <taxon>Leptospiraceae</taxon>
        <taxon>Leptospira</taxon>
    </lineage>
</organism>
<dbReference type="Proteomes" id="UP000232149">
    <property type="component" value="Unassembled WGS sequence"/>
</dbReference>
<evidence type="ECO:0008006" key="6">
    <source>
        <dbReference type="Google" id="ProtNLM"/>
    </source>
</evidence>
<comment type="caution">
    <text evidence="2">The sequence shown here is derived from an EMBL/GenBank/DDBJ whole genome shotgun (WGS) entry which is preliminary data.</text>
</comment>
<dbReference type="RefSeq" id="WP_100787401.1">
    <property type="nucleotide sequence ID" value="NZ_NPDU01000024.1"/>
</dbReference>
<evidence type="ECO:0000313" key="5">
    <source>
        <dbReference type="Proteomes" id="UP000232188"/>
    </source>
</evidence>
<evidence type="ECO:0000256" key="1">
    <source>
        <dbReference type="SAM" id="MobiDB-lite"/>
    </source>
</evidence>
<evidence type="ECO:0000313" key="3">
    <source>
        <dbReference type="EMBL" id="PJZ61885.1"/>
    </source>
</evidence>
<dbReference type="EMBL" id="NPDU01000024">
    <property type="protein sequence ID" value="PJZ61885.1"/>
    <property type="molecule type" value="Genomic_DNA"/>
</dbReference>
<proteinExistence type="predicted"/>
<dbReference type="EMBL" id="NPDV01000022">
    <property type="protein sequence ID" value="PJZ51606.1"/>
    <property type="molecule type" value="Genomic_DNA"/>
</dbReference>
<evidence type="ECO:0000313" key="4">
    <source>
        <dbReference type="Proteomes" id="UP000232149"/>
    </source>
</evidence>
<dbReference type="Proteomes" id="UP000232188">
    <property type="component" value="Unassembled WGS sequence"/>
</dbReference>
<protein>
    <recommendedName>
        <fullName evidence="6">ParB/Sulfiredoxin domain-containing protein</fullName>
    </recommendedName>
</protein>
<accession>A0A2M9YJD1</accession>
<gene>
    <name evidence="3" type="ORF">CH376_10805</name>
    <name evidence="2" type="ORF">CH380_19360</name>
</gene>
<keyword evidence="4" id="KW-1185">Reference proteome</keyword>
<evidence type="ECO:0000313" key="2">
    <source>
        <dbReference type="EMBL" id="PJZ51606.1"/>
    </source>
</evidence>
<feature type="region of interest" description="Disordered" evidence="1">
    <location>
        <begin position="179"/>
        <end position="224"/>
    </location>
</feature>
<name>A0A2M9YJD1_9LEPT</name>
<dbReference type="SUPFAM" id="SSF110849">
    <property type="entry name" value="ParB/Sulfiredoxin"/>
    <property type="match status" value="1"/>
</dbReference>
<reference evidence="4 5" key="1">
    <citation type="submission" date="2017-07" db="EMBL/GenBank/DDBJ databases">
        <title>Leptospira spp. isolated from tropical soils.</title>
        <authorList>
            <person name="Thibeaux R."/>
            <person name="Iraola G."/>
            <person name="Ferres I."/>
            <person name="Bierque E."/>
            <person name="Girault D."/>
            <person name="Soupe-Gilbert M.-E."/>
            <person name="Picardeau M."/>
            <person name="Goarant C."/>
        </authorList>
    </citation>
    <scope>NUCLEOTIDE SEQUENCE [LARGE SCALE GENOMIC DNA]</scope>
    <source>
        <strain evidence="2 5">FH2-B-C1</strain>
        <strain evidence="3 4">FH2-B-D1</strain>
    </source>
</reference>
<dbReference type="AlphaFoldDB" id="A0A2M9YJD1"/>